<dbReference type="InterPro" id="IPR019301">
    <property type="entry name" value="Flagellar_prot_FlgJ_N"/>
</dbReference>
<evidence type="ECO:0000313" key="2">
    <source>
        <dbReference type="EMBL" id="MCT2398159.1"/>
    </source>
</evidence>
<gene>
    <name evidence="2" type="ORF">NZK81_01220</name>
</gene>
<protein>
    <submittedName>
        <fullName evidence="2">Rod-binding protein</fullName>
    </submittedName>
</protein>
<evidence type="ECO:0000313" key="3">
    <source>
        <dbReference type="Proteomes" id="UP001165583"/>
    </source>
</evidence>
<sequence length="111" mass="11541">MSIITSSLAGLTTAPTATDHEKLSAVAKQFEALFMRQMLAAARKTDFGGDDLLGSQALDTFNQMQDEHFADVTAQTGTLGFATIIEAQMARFLPSDSDAAGAATAKTPGAA</sequence>
<reference evidence="2" key="1">
    <citation type="submission" date="2022-09" db="EMBL/GenBank/DDBJ databases">
        <title>Novosphingobium sp. Nov., a polycyclic aromatic hydrocarbon-degrading bacterium isolated form mangrove sediments in HongKong.</title>
        <authorList>
            <person name="Hu Z."/>
        </authorList>
    </citation>
    <scope>NUCLEOTIDE SEQUENCE</scope>
    <source>
        <strain evidence="2">HK4-1</strain>
    </source>
</reference>
<dbReference type="RefSeq" id="WP_260043243.1">
    <property type="nucleotide sequence ID" value="NZ_JANZXA010000001.1"/>
</dbReference>
<evidence type="ECO:0000259" key="1">
    <source>
        <dbReference type="Pfam" id="PF10135"/>
    </source>
</evidence>
<dbReference type="Pfam" id="PF10135">
    <property type="entry name" value="Rod-binding"/>
    <property type="match status" value="1"/>
</dbReference>
<dbReference type="Proteomes" id="UP001165583">
    <property type="component" value="Unassembled WGS sequence"/>
</dbReference>
<comment type="caution">
    <text evidence="2">The sequence shown here is derived from an EMBL/GenBank/DDBJ whole genome shotgun (WGS) entry which is preliminary data.</text>
</comment>
<accession>A0ABT2I040</accession>
<name>A0ABT2I040_9SPHN</name>
<proteinExistence type="predicted"/>
<dbReference type="EMBL" id="JANZXA010000001">
    <property type="protein sequence ID" value="MCT2398159.1"/>
    <property type="molecule type" value="Genomic_DNA"/>
</dbReference>
<feature type="domain" description="Flagellar protein FlgJ N-terminal" evidence="1">
    <location>
        <begin position="42"/>
        <end position="88"/>
    </location>
</feature>
<organism evidence="2 3">
    <name type="scientific">Novosphingobium mangrovi</name>
    <name type="common">ex Huang et al. 2023</name>
    <dbReference type="NCBI Taxonomy" id="2976432"/>
    <lineage>
        <taxon>Bacteria</taxon>
        <taxon>Pseudomonadati</taxon>
        <taxon>Pseudomonadota</taxon>
        <taxon>Alphaproteobacteria</taxon>
        <taxon>Sphingomonadales</taxon>
        <taxon>Sphingomonadaceae</taxon>
        <taxon>Novosphingobium</taxon>
    </lineage>
</organism>
<keyword evidence="3" id="KW-1185">Reference proteome</keyword>